<comment type="caution">
    <text evidence="1">The sequence shown here is derived from an EMBL/GenBank/DDBJ whole genome shotgun (WGS) entry which is preliminary data.</text>
</comment>
<organism evidence="1 2">
    <name type="scientific">Tumebacillus amylolyticus</name>
    <dbReference type="NCBI Taxonomy" id="2801339"/>
    <lineage>
        <taxon>Bacteria</taxon>
        <taxon>Bacillati</taxon>
        <taxon>Bacillota</taxon>
        <taxon>Bacilli</taxon>
        <taxon>Bacillales</taxon>
        <taxon>Alicyclobacillaceae</taxon>
        <taxon>Tumebacillus</taxon>
    </lineage>
</organism>
<gene>
    <name evidence="1" type="ORF">JJB07_14590</name>
</gene>
<keyword evidence="2" id="KW-1185">Reference proteome</keyword>
<evidence type="ECO:0000313" key="2">
    <source>
        <dbReference type="Proteomes" id="UP000602284"/>
    </source>
</evidence>
<dbReference type="Proteomes" id="UP000602284">
    <property type="component" value="Unassembled WGS sequence"/>
</dbReference>
<name>A0ABS1JC68_9BACL</name>
<accession>A0ABS1JC68</accession>
<sequence>MQLQMLVDGRKIRRARQAKGQFLWELAAGSCSETMLLQVEFNKARASEHLLKTLACKLDLRLDELRPEV</sequence>
<reference evidence="1 2" key="1">
    <citation type="submission" date="2021-01" db="EMBL/GenBank/DDBJ databases">
        <title>Tumebacillus sp. strain ITR2 16S ribosomal RNA gene Genome sequencing and assembly.</title>
        <authorList>
            <person name="Kang M."/>
        </authorList>
    </citation>
    <scope>NUCLEOTIDE SEQUENCE [LARGE SCALE GENOMIC DNA]</scope>
    <source>
        <strain evidence="1 2">ITR2</strain>
    </source>
</reference>
<dbReference type="SUPFAM" id="SSF47413">
    <property type="entry name" value="lambda repressor-like DNA-binding domains"/>
    <property type="match status" value="1"/>
</dbReference>
<dbReference type="InterPro" id="IPR011990">
    <property type="entry name" value="TPR-like_helical_dom_sf"/>
</dbReference>
<dbReference type="EMBL" id="JAEQNB010000004">
    <property type="protein sequence ID" value="MBL0387866.1"/>
    <property type="molecule type" value="Genomic_DNA"/>
</dbReference>
<dbReference type="Gene3D" id="1.25.40.10">
    <property type="entry name" value="Tetratricopeptide repeat domain"/>
    <property type="match status" value="1"/>
</dbReference>
<protein>
    <recommendedName>
        <fullName evidence="3">Transcriptional regulator</fullName>
    </recommendedName>
</protein>
<dbReference type="InterPro" id="IPR010982">
    <property type="entry name" value="Lambda_DNA-bd_dom_sf"/>
</dbReference>
<proteinExistence type="predicted"/>
<dbReference type="RefSeq" id="WP_201636291.1">
    <property type="nucleotide sequence ID" value="NZ_JAEQNB010000004.1"/>
</dbReference>
<evidence type="ECO:0008006" key="3">
    <source>
        <dbReference type="Google" id="ProtNLM"/>
    </source>
</evidence>
<evidence type="ECO:0000313" key="1">
    <source>
        <dbReference type="EMBL" id="MBL0387866.1"/>
    </source>
</evidence>